<dbReference type="CDD" id="cd14789">
    <property type="entry name" value="Tiki"/>
    <property type="match status" value="1"/>
</dbReference>
<dbReference type="OrthoDB" id="9806326at2"/>
<feature type="chain" id="PRO_5013006400" evidence="1">
    <location>
        <begin position="20"/>
        <end position="328"/>
    </location>
</feature>
<accession>A0A1Y5RXY4</accession>
<dbReference type="AlphaFoldDB" id="A0A1Y5RXY4"/>
<dbReference type="Proteomes" id="UP000193077">
    <property type="component" value="Unassembled WGS sequence"/>
</dbReference>
<dbReference type="PANTHER" id="PTHR40590">
    <property type="entry name" value="CYTOPLASMIC PROTEIN-RELATED"/>
    <property type="match status" value="1"/>
</dbReference>
<sequence length="328" mass="36986">MLRLFVFVLFCLTSASVAAAQCRGTDLRDRLTPEAQERLQREIAKVPFAYGNHWIASKGKKRIHVIGTQHTGDSRMRAIMRTLRPVIEQADAVLLEVTRVELAKMEKALLDNRALLLITKGPTLPQMMSETAWADLSHRMKQQGYEPEQTAQIQPWYLSLSLAQSGCGGRGFAAYSGLDDRIEELAIRNRIPIGSLELSMDGMRSLALQPIRDQAKLLELDLASDLNIDDQVVTQRNAYFGETLAEALLIKEWTMYRDIDIPRSEVVRLLRQFDTLLLDRRNKAWMPVIARTKGNNLVVAVGAAHLPGRNGVLNLLHKRGYTLKRASF</sequence>
<evidence type="ECO:0000256" key="1">
    <source>
        <dbReference type="SAM" id="SignalP"/>
    </source>
</evidence>
<dbReference type="EMBL" id="FWFO01000001">
    <property type="protein sequence ID" value="SLN28198.1"/>
    <property type="molecule type" value="Genomic_DNA"/>
</dbReference>
<protein>
    <submittedName>
        <fullName evidence="2">TraB family protein</fullName>
    </submittedName>
</protein>
<proteinExistence type="predicted"/>
<dbReference type="RefSeq" id="WP_085794746.1">
    <property type="nucleotide sequence ID" value="NZ_FWFO01000001.1"/>
</dbReference>
<reference evidence="2 3" key="1">
    <citation type="submission" date="2017-03" db="EMBL/GenBank/DDBJ databases">
        <authorList>
            <person name="Afonso C.L."/>
            <person name="Miller P.J."/>
            <person name="Scott M.A."/>
            <person name="Spackman E."/>
            <person name="Goraichik I."/>
            <person name="Dimitrov K.M."/>
            <person name="Suarez D.L."/>
            <person name="Swayne D.E."/>
        </authorList>
    </citation>
    <scope>NUCLEOTIDE SEQUENCE [LARGE SCALE GENOMIC DNA]</scope>
    <source>
        <strain evidence="2 3">CECT 7639</strain>
    </source>
</reference>
<dbReference type="InterPro" id="IPR047111">
    <property type="entry name" value="YbaP-like"/>
</dbReference>
<keyword evidence="1" id="KW-0732">Signal</keyword>
<dbReference type="Pfam" id="PF01963">
    <property type="entry name" value="TraB_PrgY_gumN"/>
    <property type="match status" value="1"/>
</dbReference>
<name>A0A1Y5RXY4_9RHOB</name>
<organism evidence="2 3">
    <name type="scientific">Falsiruegeria litorea R37</name>
    <dbReference type="NCBI Taxonomy" id="1200284"/>
    <lineage>
        <taxon>Bacteria</taxon>
        <taxon>Pseudomonadati</taxon>
        <taxon>Pseudomonadota</taxon>
        <taxon>Alphaproteobacteria</taxon>
        <taxon>Rhodobacterales</taxon>
        <taxon>Roseobacteraceae</taxon>
        <taxon>Falsiruegeria</taxon>
    </lineage>
</organism>
<keyword evidence="3" id="KW-1185">Reference proteome</keyword>
<evidence type="ECO:0000313" key="2">
    <source>
        <dbReference type="EMBL" id="SLN28198.1"/>
    </source>
</evidence>
<evidence type="ECO:0000313" key="3">
    <source>
        <dbReference type="Proteomes" id="UP000193077"/>
    </source>
</evidence>
<dbReference type="InterPro" id="IPR002816">
    <property type="entry name" value="TraB/PrgY/GumN_fam"/>
</dbReference>
<feature type="signal peptide" evidence="1">
    <location>
        <begin position="1"/>
        <end position="19"/>
    </location>
</feature>
<gene>
    <name evidence="2" type="ORF">TRL7639_01092</name>
</gene>
<dbReference type="PANTHER" id="PTHR40590:SF1">
    <property type="entry name" value="CYTOPLASMIC PROTEIN"/>
    <property type="match status" value="1"/>
</dbReference>